<sequence>MANLAVIYVEVGRKKERSELFAQIAEIKERIVALGHGDFRTLQDLSDMETTYFANRIIGTEHPMTLLRMHLLALTYGGQSE</sequence>
<name>A0A8H4FIL8_COLGL</name>
<reference evidence="1" key="1">
    <citation type="journal article" date="2020" name="Phytopathology">
        <title>Genome sequence and comparative analysis of Colletotrichum gloeosporioides isolated from Liriodendron leaves.</title>
        <authorList>
            <person name="Fu F.F."/>
            <person name="Hao Z."/>
            <person name="Wang P."/>
            <person name="Lu Y."/>
            <person name="Xue L.J."/>
            <person name="Wei G."/>
            <person name="Tian Y."/>
            <person name="Baishi H."/>
            <person name="Xu H."/>
            <person name="Shi J."/>
            <person name="Cheng T."/>
            <person name="Wang G."/>
            <person name="Yi Y."/>
            <person name="Chen J."/>
        </authorList>
    </citation>
    <scope>NUCLEOTIDE SEQUENCE</scope>
    <source>
        <strain evidence="1">Lc1</strain>
    </source>
</reference>
<keyword evidence="2" id="KW-1185">Reference proteome</keyword>
<dbReference type="EMBL" id="WVTB01000064">
    <property type="protein sequence ID" value="KAF3802339.1"/>
    <property type="molecule type" value="Genomic_DNA"/>
</dbReference>
<protein>
    <submittedName>
        <fullName evidence="1">Uncharacterized protein</fullName>
    </submittedName>
</protein>
<dbReference type="Gene3D" id="1.25.40.10">
    <property type="entry name" value="Tetratricopeptide repeat domain"/>
    <property type="match status" value="1"/>
</dbReference>
<dbReference type="InterPro" id="IPR011990">
    <property type="entry name" value="TPR-like_helical_dom_sf"/>
</dbReference>
<evidence type="ECO:0000313" key="2">
    <source>
        <dbReference type="Proteomes" id="UP000613401"/>
    </source>
</evidence>
<dbReference type="RefSeq" id="XP_045261498.1">
    <property type="nucleotide sequence ID" value="XM_045403866.1"/>
</dbReference>
<reference evidence="1" key="2">
    <citation type="submission" date="2020-03" db="EMBL/GenBank/DDBJ databases">
        <authorList>
            <person name="Fu F.-F."/>
            <person name="Chen J."/>
        </authorList>
    </citation>
    <scope>NUCLEOTIDE SEQUENCE</scope>
    <source>
        <strain evidence="1">Lc1</strain>
    </source>
</reference>
<dbReference type="AlphaFoldDB" id="A0A8H4FIL8"/>
<dbReference type="Proteomes" id="UP000613401">
    <property type="component" value="Unassembled WGS sequence"/>
</dbReference>
<gene>
    <name evidence="1" type="ORF">GCG54_00003799</name>
</gene>
<organism evidence="1 2">
    <name type="scientific">Colletotrichum gloeosporioides</name>
    <name type="common">Anthracnose fungus</name>
    <name type="synonym">Glomerella cingulata</name>
    <dbReference type="NCBI Taxonomy" id="474922"/>
    <lineage>
        <taxon>Eukaryota</taxon>
        <taxon>Fungi</taxon>
        <taxon>Dikarya</taxon>
        <taxon>Ascomycota</taxon>
        <taxon>Pezizomycotina</taxon>
        <taxon>Sordariomycetes</taxon>
        <taxon>Hypocreomycetidae</taxon>
        <taxon>Glomerellales</taxon>
        <taxon>Glomerellaceae</taxon>
        <taxon>Colletotrichum</taxon>
        <taxon>Colletotrichum gloeosporioides species complex</taxon>
    </lineage>
</organism>
<proteinExistence type="predicted"/>
<comment type="caution">
    <text evidence="1">The sequence shown here is derived from an EMBL/GenBank/DDBJ whole genome shotgun (WGS) entry which is preliminary data.</text>
</comment>
<evidence type="ECO:0000313" key="1">
    <source>
        <dbReference type="EMBL" id="KAF3802339.1"/>
    </source>
</evidence>
<dbReference type="GeneID" id="69010957"/>
<accession>A0A8H4FIL8</accession>